<gene>
    <name evidence="8 10" type="primary">acpS</name>
    <name evidence="10" type="ORF">CF394_09460</name>
</gene>
<protein>
    <recommendedName>
        <fullName evidence="8">Holo-[acyl-carrier-protein] synthase</fullName>
        <shortName evidence="8">Holo-ACP synthase</shortName>
        <ecNumber evidence="8">2.7.8.7</ecNumber>
    </recommendedName>
    <alternativeName>
        <fullName evidence="8">4'-phosphopantetheinyl transferase AcpS</fullName>
    </alternativeName>
</protein>
<dbReference type="Proteomes" id="UP000217065">
    <property type="component" value="Unassembled WGS sequence"/>
</dbReference>
<feature type="domain" description="4'-phosphopantetheinyl transferase" evidence="9">
    <location>
        <begin position="4"/>
        <end position="111"/>
    </location>
</feature>
<comment type="cofactor">
    <cofactor evidence="8">
        <name>Mg(2+)</name>
        <dbReference type="ChEBI" id="CHEBI:18420"/>
    </cofactor>
</comment>
<reference evidence="10 11" key="1">
    <citation type="submission" date="2017-07" db="EMBL/GenBank/DDBJ databases">
        <title>Tetzosporium hominis gen.nov. sp.nov.</title>
        <authorList>
            <person name="Tetz G."/>
            <person name="Tetz V."/>
        </authorList>
    </citation>
    <scope>NUCLEOTIDE SEQUENCE [LARGE SCALE GENOMIC DNA]</scope>
    <source>
        <strain evidence="10 11">VT-49</strain>
    </source>
</reference>
<organism evidence="10 11">
    <name type="scientific">Tetzosporium hominis</name>
    <dbReference type="NCBI Taxonomy" id="2020506"/>
    <lineage>
        <taxon>Bacteria</taxon>
        <taxon>Bacillati</taxon>
        <taxon>Bacillota</taxon>
        <taxon>Bacilli</taxon>
        <taxon>Bacillales</taxon>
        <taxon>Caryophanaceae</taxon>
        <taxon>Tetzosporium</taxon>
    </lineage>
</organism>
<evidence type="ECO:0000313" key="11">
    <source>
        <dbReference type="Proteomes" id="UP000217065"/>
    </source>
</evidence>
<comment type="catalytic activity">
    <reaction evidence="8">
        <text>apo-[ACP] + CoA = holo-[ACP] + adenosine 3',5'-bisphosphate + H(+)</text>
        <dbReference type="Rhea" id="RHEA:12068"/>
        <dbReference type="Rhea" id="RHEA-COMP:9685"/>
        <dbReference type="Rhea" id="RHEA-COMP:9690"/>
        <dbReference type="ChEBI" id="CHEBI:15378"/>
        <dbReference type="ChEBI" id="CHEBI:29999"/>
        <dbReference type="ChEBI" id="CHEBI:57287"/>
        <dbReference type="ChEBI" id="CHEBI:58343"/>
        <dbReference type="ChEBI" id="CHEBI:64479"/>
        <dbReference type="EC" id="2.7.8.7"/>
    </reaction>
</comment>
<sequence length="117" mass="13005">MITGIGLDIIELDRIDRLVRRSPRFYKRILTPSEQIYYEQAIPSRQIEYLAARFAAKEAFAKAKGTGIGGNCSFQDIEVVKNELGAPSLLFQQVPVSGFISITHTKDYAAAQVVLLS</sequence>
<evidence type="ECO:0000256" key="6">
    <source>
        <dbReference type="ARBA" id="ARBA00023098"/>
    </source>
</evidence>
<dbReference type="EC" id="2.7.8.7" evidence="8"/>
<name>A0A264W329_9BACL</name>
<dbReference type="EMBL" id="NOKQ01000217">
    <property type="protein sequence ID" value="OZS77969.1"/>
    <property type="molecule type" value="Genomic_DNA"/>
</dbReference>
<dbReference type="RefSeq" id="WP_094943240.1">
    <property type="nucleotide sequence ID" value="NZ_NOKQ01000217.1"/>
</dbReference>
<dbReference type="SUPFAM" id="SSF56214">
    <property type="entry name" value="4'-phosphopantetheinyl transferase"/>
    <property type="match status" value="1"/>
</dbReference>
<keyword evidence="4 8" id="KW-0276">Fatty acid metabolism</keyword>
<dbReference type="GO" id="GO:0006633">
    <property type="term" value="P:fatty acid biosynthetic process"/>
    <property type="evidence" value="ECO:0007669"/>
    <property type="project" value="UniProtKB-UniRule"/>
</dbReference>
<proteinExistence type="inferred from homology"/>
<evidence type="ECO:0000256" key="5">
    <source>
        <dbReference type="ARBA" id="ARBA00022842"/>
    </source>
</evidence>
<dbReference type="GO" id="GO:0008897">
    <property type="term" value="F:holo-[acyl-carrier-protein] synthase activity"/>
    <property type="evidence" value="ECO:0007669"/>
    <property type="project" value="UniProtKB-UniRule"/>
</dbReference>
<keyword evidence="8" id="KW-0963">Cytoplasm</keyword>
<keyword evidence="3 8" id="KW-0479">Metal-binding</keyword>
<dbReference type="InterPro" id="IPR008278">
    <property type="entry name" value="4-PPantetheinyl_Trfase_dom"/>
</dbReference>
<dbReference type="OrthoDB" id="517356at2"/>
<keyword evidence="5 8" id="KW-0460">Magnesium</keyword>
<dbReference type="Pfam" id="PF01648">
    <property type="entry name" value="ACPS"/>
    <property type="match status" value="1"/>
</dbReference>
<dbReference type="InterPro" id="IPR004568">
    <property type="entry name" value="Ppantetheine-prot_Trfase_dom"/>
</dbReference>
<dbReference type="InterPro" id="IPR037143">
    <property type="entry name" value="4-PPantetheinyl_Trfase_dom_sf"/>
</dbReference>
<accession>A0A264W329</accession>
<keyword evidence="11" id="KW-1185">Reference proteome</keyword>
<keyword evidence="6 8" id="KW-0443">Lipid metabolism</keyword>
<dbReference type="AlphaFoldDB" id="A0A264W329"/>
<comment type="similarity">
    <text evidence="8">Belongs to the P-Pant transferase superfamily. AcpS family.</text>
</comment>
<evidence type="ECO:0000256" key="7">
    <source>
        <dbReference type="ARBA" id="ARBA00023160"/>
    </source>
</evidence>
<feature type="binding site" evidence="8">
    <location>
        <position position="8"/>
    </location>
    <ligand>
        <name>Mg(2+)</name>
        <dbReference type="ChEBI" id="CHEBI:18420"/>
    </ligand>
</feature>
<dbReference type="HAMAP" id="MF_00101">
    <property type="entry name" value="AcpS"/>
    <property type="match status" value="1"/>
</dbReference>
<comment type="caution">
    <text evidence="10">The sequence shown here is derived from an EMBL/GenBank/DDBJ whole genome shotgun (WGS) entry which is preliminary data.</text>
</comment>
<evidence type="ECO:0000256" key="3">
    <source>
        <dbReference type="ARBA" id="ARBA00022723"/>
    </source>
</evidence>
<comment type="function">
    <text evidence="8">Transfers the 4'-phosphopantetheine moiety from coenzyme A to a Ser of acyl-carrier-protein.</text>
</comment>
<evidence type="ECO:0000256" key="8">
    <source>
        <dbReference type="HAMAP-Rule" id="MF_00101"/>
    </source>
</evidence>
<evidence type="ECO:0000259" key="9">
    <source>
        <dbReference type="Pfam" id="PF01648"/>
    </source>
</evidence>
<dbReference type="GO" id="GO:0000287">
    <property type="term" value="F:magnesium ion binding"/>
    <property type="evidence" value="ECO:0007669"/>
    <property type="project" value="UniProtKB-UniRule"/>
</dbReference>
<keyword evidence="2 8" id="KW-0808">Transferase</keyword>
<keyword evidence="1 8" id="KW-0444">Lipid biosynthesis</keyword>
<evidence type="ECO:0000256" key="1">
    <source>
        <dbReference type="ARBA" id="ARBA00022516"/>
    </source>
</evidence>
<evidence type="ECO:0000313" key="10">
    <source>
        <dbReference type="EMBL" id="OZS77969.1"/>
    </source>
</evidence>
<feature type="binding site" evidence="8">
    <location>
        <position position="58"/>
    </location>
    <ligand>
        <name>Mg(2+)</name>
        <dbReference type="ChEBI" id="CHEBI:18420"/>
    </ligand>
</feature>
<dbReference type="Gene3D" id="3.90.470.20">
    <property type="entry name" value="4'-phosphopantetheinyl transferase domain"/>
    <property type="match status" value="1"/>
</dbReference>
<evidence type="ECO:0000256" key="2">
    <source>
        <dbReference type="ARBA" id="ARBA00022679"/>
    </source>
</evidence>
<comment type="subcellular location">
    <subcellularLocation>
        <location evidence="8">Cytoplasm</location>
    </subcellularLocation>
</comment>
<keyword evidence="7 8" id="KW-0275">Fatty acid biosynthesis</keyword>
<dbReference type="GO" id="GO:0005737">
    <property type="term" value="C:cytoplasm"/>
    <property type="evidence" value="ECO:0007669"/>
    <property type="project" value="UniProtKB-SubCell"/>
</dbReference>
<dbReference type="NCBIfam" id="TIGR00556">
    <property type="entry name" value="pantethn_trn"/>
    <property type="match status" value="1"/>
</dbReference>
<dbReference type="InterPro" id="IPR002582">
    <property type="entry name" value="ACPS"/>
</dbReference>
<evidence type="ECO:0000256" key="4">
    <source>
        <dbReference type="ARBA" id="ARBA00022832"/>
    </source>
</evidence>
<dbReference type="NCBIfam" id="TIGR00516">
    <property type="entry name" value="acpS"/>
    <property type="match status" value="1"/>
</dbReference>